<protein>
    <recommendedName>
        <fullName evidence="7">Phosphatidate cytidylyltransferase, mitochondrial</fullName>
        <ecNumber evidence="6">2.7.7.41</ecNumber>
    </recommendedName>
    <alternativeName>
        <fullName evidence="18">CDP-diacylglycerol synthase</fullName>
    </alternativeName>
</protein>
<evidence type="ECO:0000256" key="12">
    <source>
        <dbReference type="ARBA" id="ARBA00022842"/>
    </source>
</evidence>
<evidence type="ECO:0000256" key="2">
    <source>
        <dbReference type="ARBA" id="ARBA00004443"/>
    </source>
</evidence>
<evidence type="ECO:0000256" key="13">
    <source>
        <dbReference type="ARBA" id="ARBA00023098"/>
    </source>
</evidence>
<keyword evidence="21" id="KW-1185">Reference proteome</keyword>
<evidence type="ECO:0000256" key="10">
    <source>
        <dbReference type="ARBA" id="ARBA00022695"/>
    </source>
</evidence>
<dbReference type="AlphaFoldDB" id="A0A0D2L350"/>
<comment type="pathway">
    <text evidence="3">Phospholipid metabolism; CDP-diacylglycerol biosynthesis; CDP-diacylglycerol from sn-glycerol 3-phosphate: step 3/3.</text>
</comment>
<dbReference type="STRING" id="945553.A0A0D2L350"/>
<keyword evidence="11" id="KW-0999">Mitochondrion inner membrane</keyword>
<keyword evidence="12" id="KW-0460">Magnesium</keyword>
<dbReference type="Proteomes" id="UP000054270">
    <property type="component" value="Unassembled WGS sequence"/>
</dbReference>
<dbReference type="EC" id="2.7.7.41" evidence="6"/>
<keyword evidence="8" id="KW-0444">Lipid biosynthesis</keyword>
<reference evidence="21" key="1">
    <citation type="submission" date="2014-04" db="EMBL/GenBank/DDBJ databases">
        <title>Evolutionary Origins and Diversification of the Mycorrhizal Mutualists.</title>
        <authorList>
            <consortium name="DOE Joint Genome Institute"/>
            <consortium name="Mycorrhizal Genomics Consortium"/>
            <person name="Kohler A."/>
            <person name="Kuo A."/>
            <person name="Nagy L.G."/>
            <person name="Floudas D."/>
            <person name="Copeland A."/>
            <person name="Barry K.W."/>
            <person name="Cichocki N."/>
            <person name="Veneault-Fourrey C."/>
            <person name="LaButti K."/>
            <person name="Lindquist E.A."/>
            <person name="Lipzen A."/>
            <person name="Lundell T."/>
            <person name="Morin E."/>
            <person name="Murat C."/>
            <person name="Riley R."/>
            <person name="Ohm R."/>
            <person name="Sun H."/>
            <person name="Tunlid A."/>
            <person name="Henrissat B."/>
            <person name="Grigoriev I.V."/>
            <person name="Hibbett D.S."/>
            <person name="Martin F."/>
        </authorList>
    </citation>
    <scope>NUCLEOTIDE SEQUENCE [LARGE SCALE GENOMIC DNA]</scope>
    <source>
        <strain evidence="21">FD-334 SS-4</strain>
    </source>
</reference>
<feature type="region of interest" description="Disordered" evidence="19">
    <location>
        <begin position="32"/>
        <end position="54"/>
    </location>
</feature>
<keyword evidence="9" id="KW-0808">Transferase</keyword>
<comment type="similarity">
    <text evidence="5">Belongs to the TAM41 family.</text>
</comment>
<name>A0A0D2L350_HYPSF</name>
<evidence type="ECO:0000256" key="3">
    <source>
        <dbReference type="ARBA" id="ARBA00005119"/>
    </source>
</evidence>
<comment type="cofactor">
    <cofactor evidence="1">
        <name>Mg(2+)</name>
        <dbReference type="ChEBI" id="CHEBI:18420"/>
    </cofactor>
</comment>
<evidence type="ECO:0000256" key="18">
    <source>
        <dbReference type="ARBA" id="ARBA00029893"/>
    </source>
</evidence>
<evidence type="ECO:0000256" key="1">
    <source>
        <dbReference type="ARBA" id="ARBA00001946"/>
    </source>
</evidence>
<evidence type="ECO:0000256" key="16">
    <source>
        <dbReference type="ARBA" id="ARBA00023209"/>
    </source>
</evidence>
<dbReference type="PANTHER" id="PTHR13619">
    <property type="entry name" value="PHOSPHATIDATE CYTIDYLYLTRANSFERASE, MITOCHONDRIAL"/>
    <property type="match status" value="1"/>
</dbReference>
<accession>A0A0D2L350</accession>
<dbReference type="GO" id="GO:0032049">
    <property type="term" value="P:cardiolipin biosynthetic process"/>
    <property type="evidence" value="ECO:0007669"/>
    <property type="project" value="InterPro"/>
</dbReference>
<organism evidence="20 21">
    <name type="scientific">Hypholoma sublateritium (strain FD-334 SS-4)</name>
    <dbReference type="NCBI Taxonomy" id="945553"/>
    <lineage>
        <taxon>Eukaryota</taxon>
        <taxon>Fungi</taxon>
        <taxon>Dikarya</taxon>
        <taxon>Basidiomycota</taxon>
        <taxon>Agaricomycotina</taxon>
        <taxon>Agaricomycetes</taxon>
        <taxon>Agaricomycetidae</taxon>
        <taxon>Agaricales</taxon>
        <taxon>Agaricineae</taxon>
        <taxon>Strophariaceae</taxon>
        <taxon>Hypholoma</taxon>
    </lineage>
</organism>
<dbReference type="UniPathway" id="UPA00557">
    <property type="reaction ID" value="UER00614"/>
</dbReference>
<evidence type="ECO:0000256" key="15">
    <source>
        <dbReference type="ARBA" id="ARBA00023136"/>
    </source>
</evidence>
<dbReference type="PANTHER" id="PTHR13619:SF0">
    <property type="entry name" value="PHOSPHATIDATE CYTIDYLYLTRANSFERASE, MITOCHONDRIAL"/>
    <property type="match status" value="1"/>
</dbReference>
<evidence type="ECO:0000256" key="17">
    <source>
        <dbReference type="ARBA" id="ARBA00023264"/>
    </source>
</evidence>
<comment type="pathway">
    <text evidence="4">Lipid metabolism.</text>
</comment>
<keyword evidence="17" id="KW-1208">Phospholipid metabolism</keyword>
<evidence type="ECO:0000256" key="14">
    <source>
        <dbReference type="ARBA" id="ARBA00023128"/>
    </source>
</evidence>
<evidence type="ECO:0000256" key="9">
    <source>
        <dbReference type="ARBA" id="ARBA00022679"/>
    </source>
</evidence>
<dbReference type="GO" id="GO:0016024">
    <property type="term" value="P:CDP-diacylglycerol biosynthetic process"/>
    <property type="evidence" value="ECO:0007669"/>
    <property type="project" value="UniProtKB-UniPathway"/>
</dbReference>
<evidence type="ECO:0000256" key="8">
    <source>
        <dbReference type="ARBA" id="ARBA00022516"/>
    </source>
</evidence>
<keyword evidence="13" id="KW-0443">Lipid metabolism</keyword>
<dbReference type="OrthoDB" id="341477at2759"/>
<keyword evidence="15" id="KW-0472">Membrane</keyword>
<keyword evidence="16" id="KW-0594">Phospholipid biosynthesis</keyword>
<dbReference type="EMBL" id="KN817560">
    <property type="protein sequence ID" value="KJA21177.1"/>
    <property type="molecule type" value="Genomic_DNA"/>
</dbReference>
<dbReference type="GO" id="GO:0005743">
    <property type="term" value="C:mitochondrial inner membrane"/>
    <property type="evidence" value="ECO:0007669"/>
    <property type="project" value="UniProtKB-SubCell"/>
</dbReference>
<dbReference type="OMA" id="HAENMHR"/>
<evidence type="ECO:0000313" key="20">
    <source>
        <dbReference type="EMBL" id="KJA21177.1"/>
    </source>
</evidence>
<sequence>MSLLPYATRQTARSARLPVFVIRTYATEMATTSQPSSDVRPLPLSTPKSNKPRLYPHPRPAISHRHNPIPNLPASFGKNQLLPVSNSTRALLEAIVAGFDAPIRYAFAYGSGVFEQDGYAPSSGTEGIPSKEPMLDFMFAVTHPAHFHSINMQQHPNHYPLHARLLGSSYASKVQELGPGVWFNAYVPMNGVTIKYGITTVDNLCSDLLNWNSLYLAGRMHKPLRIIKDDARVRLTQQVNLTSAVRAALLTLPEEFTENELFERIASISYSGDPRMVLPAENRSKVVNIVRKQSPQFKELYHRLVVGLPGVHWPVDSNTIQQDVSGRARSAHLKKLPSHLLTAVKNNYSGAGLAVDLQADESAYLVHLAGDERLSRVLSQEMARIVRYPATVQSLKGLASVGVVKSLRYSSAKIGKWWVGS</sequence>
<proteinExistence type="inferred from homology"/>
<keyword evidence="14" id="KW-0496">Mitochondrion</keyword>
<evidence type="ECO:0000256" key="6">
    <source>
        <dbReference type="ARBA" id="ARBA00012487"/>
    </source>
</evidence>
<dbReference type="InterPro" id="IPR015222">
    <property type="entry name" value="Tam41"/>
</dbReference>
<keyword evidence="10" id="KW-0548">Nucleotidyltransferase</keyword>
<evidence type="ECO:0000256" key="5">
    <source>
        <dbReference type="ARBA" id="ARBA00005458"/>
    </source>
</evidence>
<evidence type="ECO:0000313" key="21">
    <source>
        <dbReference type="Proteomes" id="UP000054270"/>
    </source>
</evidence>
<evidence type="ECO:0000256" key="11">
    <source>
        <dbReference type="ARBA" id="ARBA00022792"/>
    </source>
</evidence>
<dbReference type="PIRSF" id="PIRSF028840">
    <property type="entry name" value="Mmp37"/>
    <property type="match status" value="1"/>
</dbReference>
<evidence type="ECO:0000256" key="4">
    <source>
        <dbReference type="ARBA" id="ARBA00005189"/>
    </source>
</evidence>
<gene>
    <name evidence="20" type="ORF">HYPSUDRAFT_42297</name>
</gene>
<dbReference type="Pfam" id="PF09139">
    <property type="entry name" value="Tam41_Mmp37"/>
    <property type="match status" value="1"/>
</dbReference>
<evidence type="ECO:0000256" key="7">
    <source>
        <dbReference type="ARBA" id="ARBA00018337"/>
    </source>
</evidence>
<dbReference type="GO" id="GO:0004605">
    <property type="term" value="F:phosphatidate cytidylyltransferase activity"/>
    <property type="evidence" value="ECO:0007669"/>
    <property type="project" value="UniProtKB-EC"/>
</dbReference>
<comment type="subcellular location">
    <subcellularLocation>
        <location evidence="2">Mitochondrion inner membrane</location>
        <topology evidence="2">Peripheral membrane protein</topology>
        <orientation evidence="2">Matrix side</orientation>
    </subcellularLocation>
</comment>
<evidence type="ECO:0000256" key="19">
    <source>
        <dbReference type="SAM" id="MobiDB-lite"/>
    </source>
</evidence>